<gene>
    <name evidence="1" type="ORF">QFC21_001693</name>
</gene>
<proteinExistence type="predicted"/>
<evidence type="ECO:0000313" key="2">
    <source>
        <dbReference type="Proteomes" id="UP001227268"/>
    </source>
</evidence>
<comment type="caution">
    <text evidence="1">The sequence shown here is derived from an EMBL/GenBank/DDBJ whole genome shotgun (WGS) entry which is preliminary data.</text>
</comment>
<keyword evidence="2" id="KW-1185">Reference proteome</keyword>
<name>A0ACC2W0R5_9TREE</name>
<protein>
    <submittedName>
        <fullName evidence="1">Uncharacterized protein</fullName>
    </submittedName>
</protein>
<reference evidence="1" key="1">
    <citation type="submission" date="2023-04" db="EMBL/GenBank/DDBJ databases">
        <title>Draft Genome sequencing of Naganishia species isolated from polar environments using Oxford Nanopore Technology.</title>
        <authorList>
            <person name="Leo P."/>
            <person name="Venkateswaran K."/>
        </authorList>
    </citation>
    <scope>NUCLEOTIDE SEQUENCE</scope>
    <source>
        <strain evidence="1">MNA-CCFEE 5423</strain>
    </source>
</reference>
<dbReference type="EMBL" id="JASBWT010000004">
    <property type="protein sequence ID" value="KAJ9105325.1"/>
    <property type="molecule type" value="Genomic_DNA"/>
</dbReference>
<organism evidence="1 2">
    <name type="scientific">Naganishia friedmannii</name>
    <dbReference type="NCBI Taxonomy" id="89922"/>
    <lineage>
        <taxon>Eukaryota</taxon>
        <taxon>Fungi</taxon>
        <taxon>Dikarya</taxon>
        <taxon>Basidiomycota</taxon>
        <taxon>Agaricomycotina</taxon>
        <taxon>Tremellomycetes</taxon>
        <taxon>Filobasidiales</taxon>
        <taxon>Filobasidiaceae</taxon>
        <taxon>Naganishia</taxon>
    </lineage>
</organism>
<sequence length="1058" mass="112478">MAAPGTSVRRSPRNHQHPTSYSPRDAFQHRLSSSSTPTTATIVAPAGSTQYLTGSPTSTASSSSRSLYSPTAMTQHSRYFPPHNANMPSNGGQLSSNGIAAVNGMIASSPGFKVTKITRRSSKKGTLPPVSQSASNRGDKDGVDETGNQSRSSGGGHSRHHSPASNVMGEHNNSTNSQHYNASSSRNISASNAHSGTPSQMVGRVRSSSSAVAQLSPAVAAGTITTLNPHHHYPSTPSPVRQTSMPDVFGPVAGTRNSTNGGTMSPAKLSRATSIKVAASTYTGDGPEDVDPIGIGIRSSSPAVPSLDLTSVLAKSDSSTSNSTSTSTSASSPRTLTRGRNRRKSPISSDEQVETGRNPEQSSRTVRSRMAPAPRFDYRAGSASPVIQPSPQLRPYFESRPGSPAPRSTPPDAPPQRAQTPEKSDTIDRDSGVARVRAAASVDTGLNALASSAYPGILPTAASPVSNRKVYPSAAGNTLVGAGFSGTAGLLVASPRKGKARDYGDRFIPQRDDSSNLHASYQLIPDGPGSSLGYVVGGVRTEGDMLAAAVAADKARRKGANGEIDAMKGLDAIPSMPQHTANIPSNINQGAFATSFSPLRTGQPGVTTGTPMTPSKKRVLNYSSPSAKMRSSPSRNINVSPGQFNLGYGNGTNVGMGFDDMLSQKYSQSPIGKESQRALLSPRKATRWISKTPFKVLDAPELADDFYLNLVSWSQTNLLAVGLSSCVYLWSAATSQVTRLADLSATEGRSSDEGDVVTGIDWTNKVRESGDFSIKLELTSSSIYQGSTIAIGTNKGCVEIWDAEREKKLRTMTGHESRVGSLAWNGSILSTGSRDRKILHRDVRVPEHYIRELKGHRQEVCGLKWNTQTDQLSSGGNDNKLFIWEKTNDQPLFRFPEHTAAVKAIAWSPHQRGLLASGGGTADRKIRYWNTLTGNLLSEWDTGSQVCNLMWSKNSNEIVSTHGYSGGPVSNQITVWKYPSMSQVATLTGHTYRVLYLAMSPDGQTIVTGAGDETLRFWNAFQTRKSGDGAADGYQEAYAGPSGGRREENSLNPFSKIR</sequence>
<dbReference type="Proteomes" id="UP001227268">
    <property type="component" value="Unassembled WGS sequence"/>
</dbReference>
<accession>A0ACC2W0R5</accession>
<evidence type="ECO:0000313" key="1">
    <source>
        <dbReference type="EMBL" id="KAJ9105325.1"/>
    </source>
</evidence>